<proteinExistence type="predicted"/>
<name>A0A6A4IFW8_9AGAR</name>
<evidence type="ECO:0000256" key="1">
    <source>
        <dbReference type="SAM" id="Coils"/>
    </source>
</evidence>
<reference evidence="3" key="1">
    <citation type="journal article" date="2019" name="Environ. Microbiol.">
        <title>Fungal ecological strategies reflected in gene transcription - a case study of two litter decomposers.</title>
        <authorList>
            <person name="Barbi F."/>
            <person name="Kohler A."/>
            <person name="Barry K."/>
            <person name="Baskaran P."/>
            <person name="Daum C."/>
            <person name="Fauchery L."/>
            <person name="Ihrmark K."/>
            <person name="Kuo A."/>
            <person name="LaButti K."/>
            <person name="Lipzen A."/>
            <person name="Morin E."/>
            <person name="Grigoriev I.V."/>
            <person name="Henrissat B."/>
            <person name="Lindahl B."/>
            <person name="Martin F."/>
        </authorList>
    </citation>
    <scope>NUCLEOTIDE SEQUENCE</scope>
    <source>
        <strain evidence="3">JB14</strain>
    </source>
</reference>
<keyword evidence="1" id="KW-0175">Coiled coil</keyword>
<dbReference type="Proteomes" id="UP000799118">
    <property type="component" value="Unassembled WGS sequence"/>
</dbReference>
<sequence length="316" mass="36416">MYEQLLKLETLELAKKAVSWDRLVEIRHLKDRMVRKARRLSPPKSSQHGARISSIIAPDDFRLKEMERWFRQEQIRISSSSQRLRPTDQAHAGSHRDPTTLCPPTFTDEPEHMMSSPSYSPPKALSPEPLPHLLRSSMAMALMNSMMETTDAAPLPTETKTSDSLPKVEPPPKLRRQRSCIKRSYTGDSMNSMKSVSWNLPTPPIEEGIGKFMDISQQAQKLDNDWDEMRHGVYESMDRLEGLEKQLQNERENLRDLLGRFEKKQWDYRAKVQEALNEADNLVSPYGTKEAQADGRTRFMPSINEDSREEPVEPTI</sequence>
<dbReference type="OrthoDB" id="3258282at2759"/>
<feature type="coiled-coil region" evidence="1">
    <location>
        <begin position="233"/>
        <end position="264"/>
    </location>
</feature>
<evidence type="ECO:0000313" key="3">
    <source>
        <dbReference type="EMBL" id="KAE9408148.1"/>
    </source>
</evidence>
<evidence type="ECO:0000256" key="2">
    <source>
        <dbReference type="SAM" id="MobiDB-lite"/>
    </source>
</evidence>
<accession>A0A6A4IFW8</accession>
<feature type="compositionally biased region" description="Basic and acidic residues" evidence="2">
    <location>
        <begin position="305"/>
        <end position="316"/>
    </location>
</feature>
<feature type="compositionally biased region" description="Polar residues" evidence="2">
    <location>
        <begin position="186"/>
        <end position="196"/>
    </location>
</feature>
<feature type="region of interest" description="Disordered" evidence="2">
    <location>
        <begin position="153"/>
        <end position="196"/>
    </location>
</feature>
<dbReference type="AlphaFoldDB" id="A0A6A4IFW8"/>
<evidence type="ECO:0000313" key="4">
    <source>
        <dbReference type="Proteomes" id="UP000799118"/>
    </source>
</evidence>
<organism evidence="3 4">
    <name type="scientific">Gymnopus androsaceus JB14</name>
    <dbReference type="NCBI Taxonomy" id="1447944"/>
    <lineage>
        <taxon>Eukaryota</taxon>
        <taxon>Fungi</taxon>
        <taxon>Dikarya</taxon>
        <taxon>Basidiomycota</taxon>
        <taxon>Agaricomycotina</taxon>
        <taxon>Agaricomycetes</taxon>
        <taxon>Agaricomycetidae</taxon>
        <taxon>Agaricales</taxon>
        <taxon>Marasmiineae</taxon>
        <taxon>Omphalotaceae</taxon>
        <taxon>Gymnopus</taxon>
    </lineage>
</organism>
<protein>
    <submittedName>
        <fullName evidence="3">Uncharacterized protein</fullName>
    </submittedName>
</protein>
<feature type="region of interest" description="Disordered" evidence="2">
    <location>
        <begin position="287"/>
        <end position="316"/>
    </location>
</feature>
<gene>
    <name evidence="3" type="ORF">BT96DRAFT_985934</name>
</gene>
<feature type="region of interest" description="Disordered" evidence="2">
    <location>
        <begin position="77"/>
        <end position="126"/>
    </location>
</feature>
<keyword evidence="4" id="KW-1185">Reference proteome</keyword>
<dbReference type="EMBL" id="ML769392">
    <property type="protein sequence ID" value="KAE9408148.1"/>
    <property type="molecule type" value="Genomic_DNA"/>
</dbReference>